<name>A0A3B1C6D8_9ZZZZ</name>
<dbReference type="AlphaFoldDB" id="A0A3B1C6D8"/>
<evidence type="ECO:0000313" key="1">
    <source>
        <dbReference type="EMBL" id="VAX23662.1"/>
    </source>
</evidence>
<gene>
    <name evidence="1" type="ORF">MNBD_NITROSPINAE02-969</name>
</gene>
<reference evidence="1" key="1">
    <citation type="submission" date="2018-06" db="EMBL/GenBank/DDBJ databases">
        <authorList>
            <person name="Zhirakovskaya E."/>
        </authorList>
    </citation>
    <scope>NUCLEOTIDE SEQUENCE</scope>
</reference>
<proteinExistence type="predicted"/>
<protein>
    <submittedName>
        <fullName evidence="1">Uncharacterized protein</fullName>
    </submittedName>
</protein>
<dbReference type="EMBL" id="UOGE01000088">
    <property type="protein sequence ID" value="VAX23662.1"/>
    <property type="molecule type" value="Genomic_DNA"/>
</dbReference>
<organism evidence="1">
    <name type="scientific">hydrothermal vent metagenome</name>
    <dbReference type="NCBI Taxonomy" id="652676"/>
    <lineage>
        <taxon>unclassified sequences</taxon>
        <taxon>metagenomes</taxon>
        <taxon>ecological metagenomes</taxon>
    </lineage>
</organism>
<sequence>MSMTIDRKNLQEIAKELAKGIKSAKDLSDLSREQDYIPGPFPAPGYVRHGRFKA</sequence>
<accession>A0A3B1C6D8</accession>